<dbReference type="Gene3D" id="3.30.360.10">
    <property type="entry name" value="Dihydrodipicolinate Reductase, domain 2"/>
    <property type="match status" value="1"/>
</dbReference>
<dbReference type="Proteomes" id="UP001230156">
    <property type="component" value="Unassembled WGS sequence"/>
</dbReference>
<dbReference type="SUPFAM" id="SSF55347">
    <property type="entry name" value="Glyceraldehyde-3-phosphate dehydrogenase-like, C-terminal domain"/>
    <property type="match status" value="1"/>
</dbReference>
<dbReference type="EMBL" id="JAUYVI010000004">
    <property type="protein sequence ID" value="MDQ7248534.1"/>
    <property type="molecule type" value="Genomic_DNA"/>
</dbReference>
<dbReference type="InterPro" id="IPR055170">
    <property type="entry name" value="GFO_IDH_MocA-like_dom"/>
</dbReference>
<dbReference type="InterPro" id="IPR036291">
    <property type="entry name" value="NAD(P)-bd_dom_sf"/>
</dbReference>
<evidence type="ECO:0000313" key="5">
    <source>
        <dbReference type="EMBL" id="MDQ7248534.1"/>
    </source>
</evidence>
<evidence type="ECO:0000313" key="6">
    <source>
        <dbReference type="Proteomes" id="UP001230156"/>
    </source>
</evidence>
<evidence type="ECO:0000256" key="1">
    <source>
        <dbReference type="ARBA" id="ARBA00010928"/>
    </source>
</evidence>
<protein>
    <submittedName>
        <fullName evidence="5">Gfo/Idh/MocA family oxidoreductase</fullName>
    </submittedName>
</protein>
<dbReference type="RefSeq" id="WP_379956014.1">
    <property type="nucleotide sequence ID" value="NZ_JAUYVI010000004.1"/>
</dbReference>
<comment type="caution">
    <text evidence="5">The sequence shown here is derived from an EMBL/GenBank/DDBJ whole genome shotgun (WGS) entry which is preliminary data.</text>
</comment>
<proteinExistence type="inferred from homology"/>
<evidence type="ECO:0000259" key="4">
    <source>
        <dbReference type="Pfam" id="PF22725"/>
    </source>
</evidence>
<sequence length="334" mass="36516">MKPVVWGIVSTALIGMEKVNPAMLKAKGVEVRGLASRDLKKAQAAAKQLGIPKAYGSYAEMFADPEIEAVYNPLPNHLHVPVTLEALKAGKHVLCEKPIALTAAEAEQLEEAERASGKLVAEAFMVRWHPQWLTARKLVAEGAIGEVRAVQVGFSYFNDDPTNVRNMNDIGGGGIYDIGCYAIVAGRWFFGAEPERVVSIIDRDPKFGTDRLASALVKFPGSRQLSFMVSTQLVPYQRVQVYGTKGRIEIEIPFNAPPPHACRVFKDSGADLKGSSIETITIPPCDQYTLQAEAFSKAIRKEAAWPFPISDAVQNMRIIDALYKSGDSGKWEAV</sequence>
<dbReference type="InterPro" id="IPR000683">
    <property type="entry name" value="Gfo/Idh/MocA-like_OxRdtase_N"/>
</dbReference>
<comment type="similarity">
    <text evidence="1">Belongs to the Gfo/Idh/MocA family.</text>
</comment>
<dbReference type="InterPro" id="IPR050984">
    <property type="entry name" value="Gfo/Idh/MocA_domain"/>
</dbReference>
<accession>A0ABU0YLC5</accession>
<keyword evidence="2" id="KW-0560">Oxidoreductase</keyword>
<dbReference type="Gene3D" id="3.40.50.720">
    <property type="entry name" value="NAD(P)-binding Rossmann-like Domain"/>
    <property type="match status" value="1"/>
</dbReference>
<dbReference type="Pfam" id="PF01408">
    <property type="entry name" value="GFO_IDH_MocA"/>
    <property type="match status" value="1"/>
</dbReference>
<dbReference type="SUPFAM" id="SSF51735">
    <property type="entry name" value="NAD(P)-binding Rossmann-fold domains"/>
    <property type="match status" value="1"/>
</dbReference>
<feature type="domain" description="Gfo/Idh/MocA-like oxidoreductase N-terminal" evidence="3">
    <location>
        <begin position="6"/>
        <end position="122"/>
    </location>
</feature>
<keyword evidence="6" id="KW-1185">Reference proteome</keyword>
<evidence type="ECO:0000259" key="3">
    <source>
        <dbReference type="Pfam" id="PF01408"/>
    </source>
</evidence>
<dbReference type="Pfam" id="PF22725">
    <property type="entry name" value="GFO_IDH_MocA_C3"/>
    <property type="match status" value="1"/>
</dbReference>
<name>A0ABU0YLC5_9PROT</name>
<gene>
    <name evidence="5" type="ORF">Q8A70_12690</name>
</gene>
<reference evidence="6" key="1">
    <citation type="submission" date="2023-08" db="EMBL/GenBank/DDBJ databases">
        <title>Rhodospirillaceae gen. nov., a novel taxon isolated from the Yangtze River Yuezi River estuary sludge.</title>
        <authorList>
            <person name="Ruan L."/>
        </authorList>
    </citation>
    <scope>NUCLEOTIDE SEQUENCE [LARGE SCALE GENOMIC DNA]</scope>
    <source>
        <strain evidence="6">R-7</strain>
    </source>
</reference>
<organism evidence="5 6">
    <name type="scientific">Dongia sedimenti</name>
    <dbReference type="NCBI Taxonomy" id="3064282"/>
    <lineage>
        <taxon>Bacteria</taxon>
        <taxon>Pseudomonadati</taxon>
        <taxon>Pseudomonadota</taxon>
        <taxon>Alphaproteobacteria</taxon>
        <taxon>Rhodospirillales</taxon>
        <taxon>Dongiaceae</taxon>
        <taxon>Dongia</taxon>
    </lineage>
</organism>
<dbReference type="PANTHER" id="PTHR22604">
    <property type="entry name" value="OXIDOREDUCTASES"/>
    <property type="match status" value="1"/>
</dbReference>
<dbReference type="PANTHER" id="PTHR22604:SF105">
    <property type="entry name" value="TRANS-1,2-DIHYDROBENZENE-1,2-DIOL DEHYDROGENASE"/>
    <property type="match status" value="1"/>
</dbReference>
<feature type="domain" description="GFO/IDH/MocA-like oxidoreductase" evidence="4">
    <location>
        <begin position="132"/>
        <end position="249"/>
    </location>
</feature>
<evidence type="ECO:0000256" key="2">
    <source>
        <dbReference type="ARBA" id="ARBA00023002"/>
    </source>
</evidence>